<dbReference type="Gene3D" id="1.10.1040.10">
    <property type="entry name" value="N-(1-d-carboxylethyl)-l-norvaline Dehydrogenase, domain 2"/>
    <property type="match status" value="1"/>
</dbReference>
<feature type="domain" description="Ketopantoate reductase N-terminal" evidence="11">
    <location>
        <begin position="4"/>
        <end position="154"/>
    </location>
</feature>
<evidence type="ECO:0000256" key="6">
    <source>
        <dbReference type="ARBA" id="ARBA00022655"/>
    </source>
</evidence>
<dbReference type="Gene3D" id="3.40.50.720">
    <property type="entry name" value="NAD(P)-binding Rossmann-like Domain"/>
    <property type="match status" value="1"/>
</dbReference>
<evidence type="ECO:0000259" key="12">
    <source>
        <dbReference type="Pfam" id="PF08546"/>
    </source>
</evidence>
<evidence type="ECO:0000256" key="7">
    <source>
        <dbReference type="ARBA" id="ARBA00022857"/>
    </source>
</evidence>
<dbReference type="PANTHER" id="PTHR43765">
    <property type="entry name" value="2-DEHYDROPANTOATE 2-REDUCTASE-RELATED"/>
    <property type="match status" value="1"/>
</dbReference>
<organism evidence="13 14">
    <name type="scientific">Texcoconibacillus texcoconensis</name>
    <dbReference type="NCBI Taxonomy" id="1095777"/>
    <lineage>
        <taxon>Bacteria</taxon>
        <taxon>Bacillati</taxon>
        <taxon>Bacillota</taxon>
        <taxon>Bacilli</taxon>
        <taxon>Bacillales</taxon>
        <taxon>Bacillaceae</taxon>
        <taxon>Texcoconibacillus</taxon>
    </lineage>
</organism>
<keyword evidence="7" id="KW-0521">NADP</keyword>
<proteinExistence type="inferred from homology"/>
<dbReference type="Pfam" id="PF02558">
    <property type="entry name" value="ApbA"/>
    <property type="match status" value="1"/>
</dbReference>
<evidence type="ECO:0000256" key="10">
    <source>
        <dbReference type="ARBA" id="ARBA00048793"/>
    </source>
</evidence>
<evidence type="ECO:0000313" key="13">
    <source>
        <dbReference type="EMBL" id="MBB5174582.1"/>
    </source>
</evidence>
<dbReference type="InterPro" id="IPR036291">
    <property type="entry name" value="NAD(P)-bd_dom_sf"/>
</dbReference>
<keyword evidence="6" id="KW-0566">Pantothenate biosynthesis</keyword>
<dbReference type="PANTHER" id="PTHR43765:SF2">
    <property type="entry name" value="2-DEHYDROPANTOATE 2-REDUCTASE"/>
    <property type="match status" value="1"/>
</dbReference>
<dbReference type="SUPFAM" id="SSF48179">
    <property type="entry name" value="6-phosphogluconate dehydrogenase C-terminal domain-like"/>
    <property type="match status" value="1"/>
</dbReference>
<comment type="function">
    <text evidence="1">Catalyzes the NADPH-dependent reduction of ketopantoate into pantoic acid.</text>
</comment>
<comment type="similarity">
    <text evidence="3">Belongs to the ketopantoate reductase family.</text>
</comment>
<feature type="domain" description="Ketopantoate reductase C-terminal" evidence="12">
    <location>
        <begin position="179"/>
        <end position="320"/>
    </location>
</feature>
<dbReference type="SUPFAM" id="SSF51735">
    <property type="entry name" value="NAD(P)-binding Rossmann-fold domains"/>
    <property type="match status" value="1"/>
</dbReference>
<dbReference type="InterPro" id="IPR008927">
    <property type="entry name" value="6-PGluconate_DH-like_C_sf"/>
</dbReference>
<dbReference type="InterPro" id="IPR013752">
    <property type="entry name" value="KPA_reductase"/>
</dbReference>
<comment type="caution">
    <text evidence="13">The sequence shown here is derived from an EMBL/GenBank/DDBJ whole genome shotgun (WGS) entry which is preliminary data.</text>
</comment>
<dbReference type="AlphaFoldDB" id="A0A840QST6"/>
<dbReference type="NCBIfam" id="TIGR00745">
    <property type="entry name" value="apbA_panE"/>
    <property type="match status" value="1"/>
</dbReference>
<evidence type="ECO:0000256" key="5">
    <source>
        <dbReference type="ARBA" id="ARBA00019465"/>
    </source>
</evidence>
<evidence type="ECO:0000256" key="4">
    <source>
        <dbReference type="ARBA" id="ARBA00013014"/>
    </source>
</evidence>
<name>A0A840QST6_9BACI</name>
<evidence type="ECO:0000256" key="3">
    <source>
        <dbReference type="ARBA" id="ARBA00007870"/>
    </source>
</evidence>
<evidence type="ECO:0000256" key="9">
    <source>
        <dbReference type="ARBA" id="ARBA00032024"/>
    </source>
</evidence>
<keyword evidence="8 13" id="KW-0560">Oxidoreductase</keyword>
<comment type="catalytic activity">
    <reaction evidence="10">
        <text>(R)-pantoate + NADP(+) = 2-dehydropantoate + NADPH + H(+)</text>
        <dbReference type="Rhea" id="RHEA:16233"/>
        <dbReference type="ChEBI" id="CHEBI:11561"/>
        <dbReference type="ChEBI" id="CHEBI:15378"/>
        <dbReference type="ChEBI" id="CHEBI:15980"/>
        <dbReference type="ChEBI" id="CHEBI:57783"/>
        <dbReference type="ChEBI" id="CHEBI:58349"/>
        <dbReference type="EC" id="1.1.1.169"/>
    </reaction>
</comment>
<keyword evidence="14" id="KW-1185">Reference proteome</keyword>
<dbReference type="RefSeq" id="WP_184664992.1">
    <property type="nucleotide sequence ID" value="NZ_JACHHB010000014.1"/>
</dbReference>
<dbReference type="Pfam" id="PF08546">
    <property type="entry name" value="ApbA_C"/>
    <property type="match status" value="1"/>
</dbReference>
<evidence type="ECO:0000256" key="8">
    <source>
        <dbReference type="ARBA" id="ARBA00023002"/>
    </source>
</evidence>
<dbReference type="GO" id="GO:0008677">
    <property type="term" value="F:2-dehydropantoate 2-reductase activity"/>
    <property type="evidence" value="ECO:0007669"/>
    <property type="project" value="UniProtKB-EC"/>
</dbReference>
<dbReference type="GO" id="GO:0050661">
    <property type="term" value="F:NADP binding"/>
    <property type="evidence" value="ECO:0007669"/>
    <property type="project" value="TreeGrafter"/>
</dbReference>
<dbReference type="EC" id="1.1.1.169" evidence="4"/>
<dbReference type="EMBL" id="JACHHB010000014">
    <property type="protein sequence ID" value="MBB5174582.1"/>
    <property type="molecule type" value="Genomic_DNA"/>
</dbReference>
<accession>A0A840QST6</accession>
<dbReference type="InterPro" id="IPR013332">
    <property type="entry name" value="KPR_N"/>
</dbReference>
<dbReference type="GO" id="GO:0015940">
    <property type="term" value="P:pantothenate biosynthetic process"/>
    <property type="evidence" value="ECO:0007669"/>
    <property type="project" value="UniProtKB-KW"/>
</dbReference>
<evidence type="ECO:0000259" key="11">
    <source>
        <dbReference type="Pfam" id="PF02558"/>
    </source>
</evidence>
<evidence type="ECO:0000256" key="2">
    <source>
        <dbReference type="ARBA" id="ARBA00004994"/>
    </source>
</evidence>
<dbReference type="InterPro" id="IPR003710">
    <property type="entry name" value="ApbA"/>
</dbReference>
<dbReference type="Proteomes" id="UP000551878">
    <property type="component" value="Unassembled WGS sequence"/>
</dbReference>
<reference evidence="13 14" key="1">
    <citation type="submission" date="2020-08" db="EMBL/GenBank/DDBJ databases">
        <title>Genomic Encyclopedia of Type Strains, Phase IV (KMG-IV): sequencing the most valuable type-strain genomes for metagenomic binning, comparative biology and taxonomic classification.</title>
        <authorList>
            <person name="Goeker M."/>
        </authorList>
    </citation>
    <scope>NUCLEOTIDE SEQUENCE [LARGE SCALE GENOMIC DNA]</scope>
    <source>
        <strain evidence="13 14">DSM 24696</strain>
    </source>
</reference>
<sequence length="351" mass="39404">MKFTFIGAGAIGGVVGAYLAKAGEDVTLVDVNEEHINEIQKNGLNIQTQEESWTTKEVKAKTMNDLKKSKEPLDVVVLAVKAQHTSEAVNDIKDLLQKDSVVISMQNGLTENIISSIIGQDRTIGSFVNLFADYLEPGLIQYGGVGSLFIGELSGELSPRLLALEEKFKAWGDAKATDNIYGYLWSKLAFGAILTATATVDEKMAEVINPTDNRKMFVELATEVLKVADQNGIQPMSFDNWEPNIIYQKNKERDWDTINEHFDKLVARLRSYKKVKSGIWRDLAVRKRKTEVPFHLSPVIERGQDLNIDMSLTKKTLDLIVELENQEREMSWENIESLKQLANQKQKSLNG</sequence>
<comment type="pathway">
    <text evidence="2">Cofactor biosynthesis; (R)-pantothenate biosynthesis; (R)-pantoate from 3-methyl-2-oxobutanoate: step 2/2.</text>
</comment>
<evidence type="ECO:0000313" key="14">
    <source>
        <dbReference type="Proteomes" id="UP000551878"/>
    </source>
</evidence>
<dbReference type="GO" id="GO:0005737">
    <property type="term" value="C:cytoplasm"/>
    <property type="evidence" value="ECO:0007669"/>
    <property type="project" value="TreeGrafter"/>
</dbReference>
<gene>
    <name evidence="13" type="ORF">HNQ41_002799</name>
</gene>
<evidence type="ECO:0000256" key="1">
    <source>
        <dbReference type="ARBA" id="ARBA00002919"/>
    </source>
</evidence>
<protein>
    <recommendedName>
        <fullName evidence="5">2-dehydropantoate 2-reductase</fullName>
        <ecNumber evidence="4">1.1.1.169</ecNumber>
    </recommendedName>
    <alternativeName>
        <fullName evidence="9">Ketopantoate reductase</fullName>
    </alternativeName>
</protein>
<dbReference type="InterPro" id="IPR050838">
    <property type="entry name" value="Ketopantoate_reductase"/>
</dbReference>
<dbReference type="InterPro" id="IPR013328">
    <property type="entry name" value="6PGD_dom2"/>
</dbReference>